<dbReference type="NCBIfam" id="TIGR01842">
    <property type="entry name" value="type_I_sec_PrtD"/>
    <property type="match status" value="1"/>
</dbReference>
<sequence>MELIPKRTLRTLRQQVRKPICALALFSCVVNLLLMTGPLFMLQVYDRVLSSGSVQTLVALVILVVVLFAFMGTLDAMRSRVLARLAGRLDEILRGPVFSAVQSDAWRGAGNAGPSIRDLEAIRSWISGPGPAMFFDAPFVPLYIGVIFLLHIWLGWFAVGAASVLACFAVANEWLTRGPQLAASTAAESAQRLAEESRRQAAPAVALGMESNLRSLWELKVEEAVLLSNGLSDRLGTLSAMSKATRLLSQSGVLAIGAYLAIGQEISGGVMVAASILLARALSPIEQAIVHWRSVLVVVRSSRRVAQLLNATQVTASDPMELPPLNGTVSVSDIVCVASSRKEPLLAGISFNVNPGDGLGIIGPSGAGKTTLAHAILGIAPLVRGEIRISGSTHDQWNRDILGRQLGYLPQDAVLFPGSVARNISRFEPNADAKAVLHAAKLAGVHELILSFSNGYGTLVGQGGVALSAGERQRIALARALYGDPALVVLDEPNSNLDAEGDQALSEAIKATRDRGATIIVIAHRPSAINAVNMLLYLRSGKQVAFGPKDEVLRQVTRAVVPEPHQGNNVAVMRAGNE</sequence>
<gene>
    <name evidence="11" type="ORF">CIT26_19880</name>
</gene>
<dbReference type="PROSITE" id="PS00211">
    <property type="entry name" value="ABC_TRANSPORTER_1"/>
    <property type="match status" value="1"/>
</dbReference>
<keyword evidence="3 8" id="KW-0812">Transmembrane</keyword>
<dbReference type="Gene3D" id="1.20.1560.10">
    <property type="entry name" value="ABC transporter type 1, transmembrane domain"/>
    <property type="match status" value="1"/>
</dbReference>
<dbReference type="AlphaFoldDB" id="A0A271LI61"/>
<dbReference type="PANTHER" id="PTHR43394">
    <property type="entry name" value="ATP-DEPENDENT PERMEASE MDL1, MITOCHONDRIAL"/>
    <property type="match status" value="1"/>
</dbReference>
<dbReference type="PROSITE" id="PS50893">
    <property type="entry name" value="ABC_TRANSPORTER_2"/>
    <property type="match status" value="1"/>
</dbReference>
<keyword evidence="7 8" id="KW-0472">Membrane</keyword>
<keyword evidence="12" id="KW-1185">Reference proteome</keyword>
<dbReference type="SUPFAM" id="SSF90123">
    <property type="entry name" value="ABC transporter transmembrane region"/>
    <property type="match status" value="1"/>
</dbReference>
<dbReference type="InterPro" id="IPR003593">
    <property type="entry name" value="AAA+_ATPase"/>
</dbReference>
<evidence type="ECO:0000259" key="9">
    <source>
        <dbReference type="PROSITE" id="PS50893"/>
    </source>
</evidence>
<dbReference type="GO" id="GO:0016887">
    <property type="term" value="F:ATP hydrolysis activity"/>
    <property type="evidence" value="ECO:0007669"/>
    <property type="project" value="InterPro"/>
</dbReference>
<organism evidence="11 12">
    <name type="scientific">Mesorhizobium temperatum</name>
    <dbReference type="NCBI Taxonomy" id="241416"/>
    <lineage>
        <taxon>Bacteria</taxon>
        <taxon>Pseudomonadati</taxon>
        <taxon>Pseudomonadota</taxon>
        <taxon>Alphaproteobacteria</taxon>
        <taxon>Hyphomicrobiales</taxon>
        <taxon>Phyllobacteriaceae</taxon>
        <taxon>Mesorhizobium</taxon>
    </lineage>
</organism>
<proteinExistence type="inferred from homology"/>
<dbReference type="Gene3D" id="3.40.50.300">
    <property type="entry name" value="P-loop containing nucleotide triphosphate hydrolases"/>
    <property type="match status" value="1"/>
</dbReference>
<dbReference type="GO" id="GO:0030253">
    <property type="term" value="P:protein secretion by the type I secretion system"/>
    <property type="evidence" value="ECO:0007669"/>
    <property type="project" value="InterPro"/>
</dbReference>
<dbReference type="GO" id="GO:0030256">
    <property type="term" value="C:type I protein secretion system complex"/>
    <property type="evidence" value="ECO:0007669"/>
    <property type="project" value="InterPro"/>
</dbReference>
<evidence type="ECO:0000256" key="8">
    <source>
        <dbReference type="SAM" id="Phobius"/>
    </source>
</evidence>
<evidence type="ECO:0000256" key="2">
    <source>
        <dbReference type="ARBA" id="ARBA00005417"/>
    </source>
</evidence>
<feature type="domain" description="ABC transporter" evidence="9">
    <location>
        <begin position="329"/>
        <end position="565"/>
    </location>
</feature>
<reference evidence="11 12" key="1">
    <citation type="submission" date="2017-08" db="EMBL/GenBank/DDBJ databases">
        <title>Mesorhizobium wenxinae sp. nov., a novel rhizobial species isolated from root nodules of chickpea (Cicer arietinum L.).</title>
        <authorList>
            <person name="Zhang J."/>
        </authorList>
    </citation>
    <scope>NUCLEOTIDE SEQUENCE [LARGE SCALE GENOMIC DNA]</scope>
    <source>
        <strain evidence="11 12">SDW018</strain>
    </source>
</reference>
<evidence type="ECO:0000256" key="6">
    <source>
        <dbReference type="ARBA" id="ARBA00022989"/>
    </source>
</evidence>
<dbReference type="GO" id="GO:0005524">
    <property type="term" value="F:ATP binding"/>
    <property type="evidence" value="ECO:0007669"/>
    <property type="project" value="UniProtKB-KW"/>
</dbReference>
<comment type="similarity">
    <text evidence="2">Belongs to the ABC transporter superfamily.</text>
</comment>
<dbReference type="OrthoDB" id="9808328at2"/>
<feature type="transmembrane region" description="Helical" evidence="8">
    <location>
        <begin position="54"/>
        <end position="74"/>
    </location>
</feature>
<keyword evidence="4" id="KW-0547">Nucleotide-binding</keyword>
<comment type="caution">
    <text evidence="11">The sequence shown here is derived from an EMBL/GenBank/DDBJ whole genome shotgun (WGS) entry which is preliminary data.</text>
</comment>
<dbReference type="Pfam" id="PF00664">
    <property type="entry name" value="ABC_membrane"/>
    <property type="match status" value="1"/>
</dbReference>
<comment type="subcellular location">
    <subcellularLocation>
        <location evidence="1">Cell membrane</location>
        <topology evidence="1">Multi-pass membrane protein</topology>
    </subcellularLocation>
</comment>
<dbReference type="InterPro" id="IPR039421">
    <property type="entry name" value="Type_1_exporter"/>
</dbReference>
<dbReference type="InterPro" id="IPR027417">
    <property type="entry name" value="P-loop_NTPase"/>
</dbReference>
<protein>
    <recommendedName>
        <fullName evidence="13">Type I secretion system permease/ATPase</fullName>
    </recommendedName>
</protein>
<evidence type="ECO:0000259" key="10">
    <source>
        <dbReference type="PROSITE" id="PS50929"/>
    </source>
</evidence>
<dbReference type="InterPro" id="IPR010128">
    <property type="entry name" value="ATPase_T1SS_PrtD-like"/>
</dbReference>
<keyword evidence="6 8" id="KW-1133">Transmembrane helix</keyword>
<dbReference type="InterPro" id="IPR036640">
    <property type="entry name" value="ABC1_TM_sf"/>
</dbReference>
<dbReference type="EMBL" id="NPKJ01000055">
    <property type="protein sequence ID" value="PAQ07803.1"/>
    <property type="molecule type" value="Genomic_DNA"/>
</dbReference>
<dbReference type="SUPFAM" id="SSF52540">
    <property type="entry name" value="P-loop containing nucleoside triphosphate hydrolases"/>
    <property type="match status" value="1"/>
</dbReference>
<evidence type="ECO:0000313" key="11">
    <source>
        <dbReference type="EMBL" id="PAQ07803.1"/>
    </source>
</evidence>
<evidence type="ECO:0000256" key="3">
    <source>
        <dbReference type="ARBA" id="ARBA00022692"/>
    </source>
</evidence>
<dbReference type="PANTHER" id="PTHR43394:SF1">
    <property type="entry name" value="ATP-BINDING CASSETTE SUB-FAMILY B MEMBER 10, MITOCHONDRIAL"/>
    <property type="match status" value="1"/>
</dbReference>
<evidence type="ECO:0000256" key="4">
    <source>
        <dbReference type="ARBA" id="ARBA00022741"/>
    </source>
</evidence>
<dbReference type="GO" id="GO:0005886">
    <property type="term" value="C:plasma membrane"/>
    <property type="evidence" value="ECO:0007669"/>
    <property type="project" value="UniProtKB-SubCell"/>
</dbReference>
<dbReference type="InterPro" id="IPR003439">
    <property type="entry name" value="ABC_transporter-like_ATP-bd"/>
</dbReference>
<keyword evidence="5" id="KW-0067">ATP-binding</keyword>
<dbReference type="PROSITE" id="PS50929">
    <property type="entry name" value="ABC_TM1F"/>
    <property type="match status" value="1"/>
</dbReference>
<evidence type="ECO:0000256" key="5">
    <source>
        <dbReference type="ARBA" id="ARBA00022840"/>
    </source>
</evidence>
<evidence type="ECO:0008006" key="13">
    <source>
        <dbReference type="Google" id="ProtNLM"/>
    </source>
</evidence>
<feature type="transmembrane region" description="Helical" evidence="8">
    <location>
        <begin position="20"/>
        <end position="42"/>
    </location>
</feature>
<dbReference type="InterPro" id="IPR017871">
    <property type="entry name" value="ABC_transporter-like_CS"/>
</dbReference>
<feature type="domain" description="ABC transmembrane type-1" evidence="10">
    <location>
        <begin position="22"/>
        <end position="295"/>
    </location>
</feature>
<evidence type="ECO:0000256" key="1">
    <source>
        <dbReference type="ARBA" id="ARBA00004651"/>
    </source>
</evidence>
<dbReference type="InterPro" id="IPR011527">
    <property type="entry name" value="ABC1_TM_dom"/>
</dbReference>
<evidence type="ECO:0000313" key="12">
    <source>
        <dbReference type="Proteomes" id="UP000216442"/>
    </source>
</evidence>
<dbReference type="SMART" id="SM00382">
    <property type="entry name" value="AAA"/>
    <property type="match status" value="1"/>
</dbReference>
<dbReference type="GO" id="GO:0015421">
    <property type="term" value="F:ABC-type oligopeptide transporter activity"/>
    <property type="evidence" value="ECO:0007669"/>
    <property type="project" value="TreeGrafter"/>
</dbReference>
<accession>A0A271LI61</accession>
<name>A0A271LI61_9HYPH</name>
<evidence type="ECO:0000256" key="7">
    <source>
        <dbReference type="ARBA" id="ARBA00023136"/>
    </source>
</evidence>
<dbReference type="Proteomes" id="UP000216442">
    <property type="component" value="Unassembled WGS sequence"/>
</dbReference>
<feature type="transmembrane region" description="Helical" evidence="8">
    <location>
        <begin position="142"/>
        <end position="171"/>
    </location>
</feature>
<dbReference type="Pfam" id="PF00005">
    <property type="entry name" value="ABC_tran"/>
    <property type="match status" value="1"/>
</dbReference>